<dbReference type="CDD" id="cd06580">
    <property type="entry name" value="TM_PBP1_transp_TpRbsC_like"/>
    <property type="match status" value="1"/>
</dbReference>
<dbReference type="PANTHER" id="PTHR47089:SF1">
    <property type="entry name" value="GUANOSINE ABC TRANSPORTER PERMEASE PROTEIN NUPP"/>
    <property type="match status" value="1"/>
</dbReference>
<evidence type="ECO:0000256" key="6">
    <source>
        <dbReference type="SAM" id="Phobius"/>
    </source>
</evidence>
<sequence length="370" mass="39576">MMVSKGDNKNNGRNIVTDALKSLAFPFFSIIVSLFVAVFFVMWAKEYSITEYFTALSDLITVIVNGSFGDPAKTLETMVFVTPLIFTGVAHAIAFKCGLFNIGVEGQFTLGLICAAIVGLIPGLSPWIHVPLIILSGIVGGGIWAGIPGYLKAKFGTNEVINTIMMNYISINVVNIIVLRTPIGVASKASTPTIQESAQFLKFSTISRANIGLIFAVICALLIYWLLWKTTVGYEIRAVGINAFGAEYGGINIARNTILTMVLSGAIAGIGGASHLAGVMYSSTDLMGFIGYGFDGIAVALLAKSNPIGCIPAAILFGALNSSSRMLQLNSIPKEIVYLIQSIVIIFVATDYIVKYFENKRRKKGAIVNG</sequence>
<evidence type="ECO:0000256" key="5">
    <source>
        <dbReference type="ARBA" id="ARBA00023136"/>
    </source>
</evidence>
<proteinExistence type="predicted"/>
<feature type="transmembrane region" description="Helical" evidence="6">
    <location>
        <begin position="258"/>
        <end position="277"/>
    </location>
</feature>
<keyword evidence="2" id="KW-1003">Cell membrane</keyword>
<evidence type="ECO:0000256" key="4">
    <source>
        <dbReference type="ARBA" id="ARBA00022989"/>
    </source>
</evidence>
<evidence type="ECO:0000256" key="2">
    <source>
        <dbReference type="ARBA" id="ARBA00022475"/>
    </source>
</evidence>
<gene>
    <name evidence="7" type="ORF">P8V03_06235</name>
</gene>
<evidence type="ECO:0000313" key="8">
    <source>
        <dbReference type="Proteomes" id="UP001281656"/>
    </source>
</evidence>
<protein>
    <submittedName>
        <fullName evidence="7">ABC transporter permease</fullName>
    </submittedName>
</protein>
<accession>A0ABU4JRH8</accession>
<feature type="transmembrane region" description="Helical" evidence="6">
    <location>
        <begin position="77"/>
        <end position="95"/>
    </location>
</feature>
<dbReference type="InterPro" id="IPR001851">
    <property type="entry name" value="ABC_transp_permease"/>
</dbReference>
<keyword evidence="8" id="KW-1185">Reference proteome</keyword>
<keyword evidence="5 6" id="KW-0472">Membrane</keyword>
<reference evidence="7 8" key="1">
    <citation type="submission" date="2023-04" db="EMBL/GenBank/DDBJ databases">
        <title>Clostridium tannerae sp. nov., isolated from the fecal material of an alpaca.</title>
        <authorList>
            <person name="Miller S."/>
            <person name="Hendry M."/>
            <person name="King J."/>
            <person name="Sankaranarayanan K."/>
            <person name="Lawson P.A."/>
        </authorList>
    </citation>
    <scope>NUCLEOTIDE SEQUENCE [LARGE SCALE GENOMIC DNA]</scope>
    <source>
        <strain evidence="7 8">A1-XYC3</strain>
    </source>
</reference>
<feature type="transmembrane region" description="Helical" evidence="6">
    <location>
        <begin position="127"/>
        <end position="147"/>
    </location>
</feature>
<comment type="subcellular location">
    <subcellularLocation>
        <location evidence="1">Cell membrane</location>
        <topology evidence="1">Multi-pass membrane protein</topology>
    </subcellularLocation>
</comment>
<feature type="transmembrane region" description="Helical" evidence="6">
    <location>
        <begin position="102"/>
        <end position="121"/>
    </location>
</feature>
<dbReference type="Proteomes" id="UP001281656">
    <property type="component" value="Unassembled WGS sequence"/>
</dbReference>
<dbReference type="PANTHER" id="PTHR47089">
    <property type="entry name" value="ABC TRANSPORTER, PERMEASE PROTEIN"/>
    <property type="match status" value="1"/>
</dbReference>
<dbReference type="Pfam" id="PF02653">
    <property type="entry name" value="BPD_transp_2"/>
    <property type="match status" value="1"/>
</dbReference>
<feature type="transmembrane region" description="Helical" evidence="6">
    <location>
        <begin position="23"/>
        <end position="44"/>
    </location>
</feature>
<evidence type="ECO:0000313" key="7">
    <source>
        <dbReference type="EMBL" id="MDW8800750.1"/>
    </source>
</evidence>
<evidence type="ECO:0000256" key="1">
    <source>
        <dbReference type="ARBA" id="ARBA00004651"/>
    </source>
</evidence>
<comment type="caution">
    <text evidence="7">The sequence shown here is derived from an EMBL/GenBank/DDBJ whole genome shotgun (WGS) entry which is preliminary data.</text>
</comment>
<feature type="transmembrane region" description="Helical" evidence="6">
    <location>
        <begin position="336"/>
        <end position="354"/>
    </location>
</feature>
<name>A0ABU4JRH8_9CLOT</name>
<feature type="transmembrane region" description="Helical" evidence="6">
    <location>
        <begin position="209"/>
        <end position="227"/>
    </location>
</feature>
<dbReference type="EMBL" id="JARUJP010000005">
    <property type="protein sequence ID" value="MDW8800750.1"/>
    <property type="molecule type" value="Genomic_DNA"/>
</dbReference>
<keyword evidence="3 6" id="KW-0812">Transmembrane</keyword>
<organism evidence="7 8">
    <name type="scientific">Clostridium tanneri</name>
    <dbReference type="NCBI Taxonomy" id="3037988"/>
    <lineage>
        <taxon>Bacteria</taxon>
        <taxon>Bacillati</taxon>
        <taxon>Bacillota</taxon>
        <taxon>Clostridia</taxon>
        <taxon>Eubacteriales</taxon>
        <taxon>Clostridiaceae</taxon>
        <taxon>Clostridium</taxon>
    </lineage>
</organism>
<evidence type="ECO:0000256" key="3">
    <source>
        <dbReference type="ARBA" id="ARBA00022692"/>
    </source>
</evidence>
<keyword evidence="4 6" id="KW-1133">Transmembrane helix</keyword>